<evidence type="ECO:0000313" key="5">
    <source>
        <dbReference type="Proteomes" id="UP000000639"/>
    </source>
</evidence>
<accession>A1SX43</accession>
<gene>
    <name evidence="4" type="ordered locus">Ping_2317</name>
</gene>
<dbReference type="OrthoDB" id="9833690at2"/>
<dbReference type="RefSeq" id="WP_011770618.1">
    <property type="nucleotide sequence ID" value="NC_008709.1"/>
</dbReference>
<dbReference type="KEGG" id="pin:Ping_2317"/>
<feature type="chain" id="PRO_5002637574" description="DUF3494 domain-containing protein" evidence="3">
    <location>
        <begin position="24"/>
        <end position="465"/>
    </location>
</feature>
<dbReference type="eggNOG" id="COG4726">
    <property type="taxonomic scope" value="Bacteria"/>
</dbReference>
<organism evidence="4 5">
    <name type="scientific">Psychromonas ingrahamii (strain DSM 17664 / CCUG 51855 / 37)</name>
    <dbReference type="NCBI Taxonomy" id="357804"/>
    <lineage>
        <taxon>Bacteria</taxon>
        <taxon>Pseudomonadati</taxon>
        <taxon>Pseudomonadota</taxon>
        <taxon>Gammaproteobacteria</taxon>
        <taxon>Alteromonadales</taxon>
        <taxon>Psychromonadaceae</taxon>
        <taxon>Psychromonas</taxon>
    </lineage>
</organism>
<dbReference type="STRING" id="357804.Ping_2317"/>
<feature type="signal peptide" evidence="3">
    <location>
        <begin position="1"/>
        <end position="23"/>
    </location>
</feature>
<dbReference type="Proteomes" id="UP000000639">
    <property type="component" value="Chromosome"/>
</dbReference>
<evidence type="ECO:0000256" key="2">
    <source>
        <dbReference type="ARBA" id="ARBA00022729"/>
    </source>
</evidence>
<keyword evidence="2 3" id="KW-0732">Signal</keyword>
<evidence type="ECO:0000256" key="3">
    <source>
        <dbReference type="SAM" id="SignalP"/>
    </source>
</evidence>
<dbReference type="AlphaFoldDB" id="A1SX43"/>
<proteinExistence type="inferred from homology"/>
<evidence type="ECO:0008006" key="6">
    <source>
        <dbReference type="Google" id="ProtNLM"/>
    </source>
</evidence>
<reference evidence="4 5" key="1">
    <citation type="submission" date="2007-01" db="EMBL/GenBank/DDBJ databases">
        <title>Complete sequence of Psychromonas ingrahamii 37.</title>
        <authorList>
            <consortium name="US DOE Joint Genome Institute"/>
            <person name="Copeland A."/>
            <person name="Lucas S."/>
            <person name="Lapidus A."/>
            <person name="Barry K."/>
            <person name="Detter J.C."/>
            <person name="Glavina del Rio T."/>
            <person name="Hammon N."/>
            <person name="Israni S."/>
            <person name="Dalin E."/>
            <person name="Tice H."/>
            <person name="Pitluck S."/>
            <person name="Thompson L.S."/>
            <person name="Brettin T."/>
            <person name="Bruce D."/>
            <person name="Han C."/>
            <person name="Tapia R."/>
            <person name="Schmutz J."/>
            <person name="Larimer F."/>
            <person name="Land M."/>
            <person name="Hauser L."/>
            <person name="Kyrpides N."/>
            <person name="Ivanova N."/>
            <person name="Staley J."/>
            <person name="Richardson P."/>
        </authorList>
    </citation>
    <scope>NUCLEOTIDE SEQUENCE [LARGE SCALE GENOMIC DNA]</scope>
    <source>
        <strain evidence="4 5">37</strain>
    </source>
</reference>
<dbReference type="InterPro" id="IPR021884">
    <property type="entry name" value="Ice-bd_prot"/>
</dbReference>
<evidence type="ECO:0000256" key="1">
    <source>
        <dbReference type="ARBA" id="ARBA00005445"/>
    </source>
</evidence>
<dbReference type="EMBL" id="CP000510">
    <property type="protein sequence ID" value="ABM04058.1"/>
    <property type="molecule type" value="Genomic_DNA"/>
</dbReference>
<protein>
    <recommendedName>
        <fullName evidence="6">DUF3494 domain-containing protein</fullName>
    </recommendedName>
</protein>
<dbReference type="HOGENOM" id="CLU_632930_0_0_6"/>
<dbReference type="Pfam" id="PF11999">
    <property type="entry name" value="Ice_binding"/>
    <property type="match status" value="1"/>
</dbReference>
<name>A1SX43_PSYIN</name>
<keyword evidence="5" id="KW-1185">Reference proteome</keyword>
<evidence type="ECO:0000313" key="4">
    <source>
        <dbReference type="EMBL" id="ABM04058.1"/>
    </source>
</evidence>
<comment type="similarity">
    <text evidence="1">Belongs to the ice-binding protein family.</text>
</comment>
<sequence>MKNVLLKTCLTGLALSVAGLANAQDAGDPVKIFTPQLISHAAISGAALSISADSVVDGDLAAKAAIAIGAGKSQTQEIYAGAAVATGALSRVKHIFSGAATAIGAGAHAQNIAAGAAITLGAGADVNKIVARAAITLGAGATNEGILTEEIIAQSAADGKIRNFDDMVLATKAIEHAQRALTTLNSSVTYPKSLYTTMGSDILAPGIYTGSALSIAANSTIYFDAGQGDDKDKNHVWVINLSEALTVGADTQFKIENLAEGHTANVIWNVGAAVTLGAGTQFLGTTFAGGAFNAATSNVSCGNIYAGGAVSVGSIGTVGDGSNGTTTGEPVACNTNAQSSADFTIADNEYSFAANSQCSVWTKEMIQQIGATSAQIYHYYDYNYGVGKNDYFHIKSDYGSMMTKSSNLRGDELNMMYIYRGTIDGKIYYGFFDSQEELLNCEATLIAEAKRRGLKPSFHSNYYYY</sequence>